<keyword evidence="3" id="KW-1185">Reference proteome</keyword>
<proteinExistence type="predicted"/>
<gene>
    <name evidence="2" type="ORF">HRI_001707900</name>
</gene>
<protein>
    <recommendedName>
        <fullName evidence="1">Reverse transcriptase domain-containing protein</fullName>
    </recommendedName>
</protein>
<dbReference type="SUPFAM" id="SSF56672">
    <property type="entry name" value="DNA/RNA polymerases"/>
    <property type="match status" value="1"/>
</dbReference>
<evidence type="ECO:0000313" key="3">
    <source>
        <dbReference type="Proteomes" id="UP001165190"/>
    </source>
</evidence>
<dbReference type="InterPro" id="IPR043502">
    <property type="entry name" value="DNA/RNA_pol_sf"/>
</dbReference>
<organism evidence="2 3">
    <name type="scientific">Hibiscus trionum</name>
    <name type="common">Flower of an hour</name>
    <dbReference type="NCBI Taxonomy" id="183268"/>
    <lineage>
        <taxon>Eukaryota</taxon>
        <taxon>Viridiplantae</taxon>
        <taxon>Streptophyta</taxon>
        <taxon>Embryophyta</taxon>
        <taxon>Tracheophyta</taxon>
        <taxon>Spermatophyta</taxon>
        <taxon>Magnoliopsida</taxon>
        <taxon>eudicotyledons</taxon>
        <taxon>Gunneridae</taxon>
        <taxon>Pentapetalae</taxon>
        <taxon>rosids</taxon>
        <taxon>malvids</taxon>
        <taxon>Malvales</taxon>
        <taxon>Malvaceae</taxon>
        <taxon>Malvoideae</taxon>
        <taxon>Hibiscus</taxon>
    </lineage>
</organism>
<evidence type="ECO:0000259" key="1">
    <source>
        <dbReference type="PROSITE" id="PS50878"/>
    </source>
</evidence>
<name>A0A9W7HN72_HIBTR</name>
<dbReference type="Pfam" id="PF00078">
    <property type="entry name" value="RVT_1"/>
    <property type="match status" value="1"/>
</dbReference>
<dbReference type="Proteomes" id="UP001165190">
    <property type="component" value="Unassembled WGS sequence"/>
</dbReference>
<evidence type="ECO:0000313" key="2">
    <source>
        <dbReference type="EMBL" id="GMI80386.1"/>
    </source>
</evidence>
<dbReference type="CDD" id="cd01650">
    <property type="entry name" value="RT_nLTR_like"/>
    <property type="match status" value="1"/>
</dbReference>
<dbReference type="OrthoDB" id="1000471at2759"/>
<dbReference type="PANTHER" id="PTHR31635:SF196">
    <property type="entry name" value="REVERSE TRANSCRIPTASE DOMAIN-CONTAINING PROTEIN-RELATED"/>
    <property type="match status" value="1"/>
</dbReference>
<dbReference type="PROSITE" id="PS50878">
    <property type="entry name" value="RT_POL"/>
    <property type="match status" value="1"/>
</dbReference>
<reference evidence="2" key="1">
    <citation type="submission" date="2023-05" db="EMBL/GenBank/DDBJ databases">
        <title>Genome and transcriptome analyses reveal genes involved in the formation of fine ridges on petal epidermal cells in Hibiscus trionum.</title>
        <authorList>
            <person name="Koshimizu S."/>
            <person name="Masuda S."/>
            <person name="Ishii T."/>
            <person name="Shirasu K."/>
            <person name="Hoshino A."/>
            <person name="Arita M."/>
        </authorList>
    </citation>
    <scope>NUCLEOTIDE SEQUENCE</scope>
    <source>
        <strain evidence="2">Hamamatsu line</strain>
    </source>
</reference>
<feature type="domain" description="Reverse transcriptase" evidence="1">
    <location>
        <begin position="34"/>
        <end position="312"/>
    </location>
</feature>
<dbReference type="AlphaFoldDB" id="A0A9W7HN72"/>
<dbReference type="InterPro" id="IPR000477">
    <property type="entry name" value="RT_dom"/>
</dbReference>
<accession>A0A9W7HN72</accession>
<dbReference type="PANTHER" id="PTHR31635">
    <property type="entry name" value="REVERSE TRANSCRIPTASE DOMAIN-CONTAINING PROTEIN-RELATED"/>
    <property type="match status" value="1"/>
</dbReference>
<dbReference type="EMBL" id="BSYR01000017">
    <property type="protein sequence ID" value="GMI80386.1"/>
    <property type="molecule type" value="Genomic_DNA"/>
</dbReference>
<sequence length="347" mass="39215">MDGTRAPGPDGFNLEFFKRYWTQIKDEIMSLFSDFFECKLSMEKINQSFIALIPKVSAPDAVEDFRPISLVGSLYKVIAKVLAKRLAGCINDLIGETQFAFLSGRQIADCSFVANELIDYVQKKKESAIIFKADFKKAYDTVDWNFLDYVQMKMGFGSKWRNWIKMCIATAKVAVLVNGQPTNSFPISRGLRQGCPLSPMLFNLIGEALSVLIRKGMAIEIVEGIRMGDSNLVISHLQFADDLMLLSTAKEEKVRNVKRVLRIFEIVSGLKLNMKKTKIYGINVKQDDLSAWAASIKCELDSLPTMYLGMSLGHNRNSKTIWDLVLEKFQSRLGGWKGQMLSLRGDW</sequence>
<comment type="caution">
    <text evidence="2">The sequence shown here is derived from an EMBL/GenBank/DDBJ whole genome shotgun (WGS) entry which is preliminary data.</text>
</comment>